<comment type="caution">
    <text evidence="3">The sequence shown here is derived from an EMBL/GenBank/DDBJ whole genome shotgun (WGS) entry which is preliminary data.</text>
</comment>
<keyword evidence="4" id="KW-1185">Reference proteome</keyword>
<feature type="domain" description="Helix-turn-helix" evidence="2">
    <location>
        <begin position="170"/>
        <end position="219"/>
    </location>
</feature>
<evidence type="ECO:0000259" key="2">
    <source>
        <dbReference type="Pfam" id="PF12728"/>
    </source>
</evidence>
<dbReference type="Proteomes" id="UP000295621">
    <property type="component" value="Unassembled WGS sequence"/>
</dbReference>
<dbReference type="AlphaFoldDB" id="A0A4R4RPL8"/>
<dbReference type="RefSeq" id="WP_131983100.1">
    <property type="nucleotide sequence ID" value="NZ_SMKL01000025.1"/>
</dbReference>
<name>A0A4R4RPL8_9ACTN</name>
<sequence length="240" mass="25834">MAKIDRSHTSAGRNAGAPDRAGTTAKKAMSSRTVVAKSVAGRRLTSRSVTRSTTVARSAPATAPGKELSPEASPDLQRTIAKLRRLPDVSQPLGPEGRAAARVLDELLSGHGDVYISASGGPDLKLPAAFHHALRRIVDLASNGRPAVLIFTSADDPDEVEIEPAVPVELTSQQAADLLNVSRPHVVKLARTGELPHRMVGNRHRFHLEDVLEYEQRQRRVRDQALAAIAPEDGYTAEDF</sequence>
<dbReference type="NCBIfam" id="TIGR01764">
    <property type="entry name" value="excise"/>
    <property type="match status" value="1"/>
</dbReference>
<organism evidence="3 4">
    <name type="scientific">Jiangella ureilytica</name>
    <dbReference type="NCBI Taxonomy" id="2530374"/>
    <lineage>
        <taxon>Bacteria</taxon>
        <taxon>Bacillati</taxon>
        <taxon>Actinomycetota</taxon>
        <taxon>Actinomycetes</taxon>
        <taxon>Jiangellales</taxon>
        <taxon>Jiangellaceae</taxon>
        <taxon>Jiangella</taxon>
    </lineage>
</organism>
<evidence type="ECO:0000256" key="1">
    <source>
        <dbReference type="SAM" id="MobiDB-lite"/>
    </source>
</evidence>
<dbReference type="EMBL" id="SMKL01000025">
    <property type="protein sequence ID" value="TDC51089.1"/>
    <property type="molecule type" value="Genomic_DNA"/>
</dbReference>
<evidence type="ECO:0000313" key="3">
    <source>
        <dbReference type="EMBL" id="TDC51089.1"/>
    </source>
</evidence>
<protein>
    <submittedName>
        <fullName evidence="3">DNA-binding protein</fullName>
    </submittedName>
</protein>
<feature type="region of interest" description="Disordered" evidence="1">
    <location>
        <begin position="1"/>
        <end position="74"/>
    </location>
</feature>
<proteinExistence type="predicted"/>
<accession>A0A4R4RPL8</accession>
<keyword evidence="3" id="KW-0238">DNA-binding</keyword>
<feature type="compositionally biased region" description="Low complexity" evidence="1">
    <location>
        <begin position="42"/>
        <end position="59"/>
    </location>
</feature>
<evidence type="ECO:0000313" key="4">
    <source>
        <dbReference type="Proteomes" id="UP000295621"/>
    </source>
</evidence>
<dbReference type="InterPro" id="IPR041657">
    <property type="entry name" value="HTH_17"/>
</dbReference>
<dbReference type="Pfam" id="PF12728">
    <property type="entry name" value="HTH_17"/>
    <property type="match status" value="1"/>
</dbReference>
<gene>
    <name evidence="3" type="ORF">E1212_13150</name>
</gene>
<dbReference type="OrthoDB" id="26212at2"/>
<dbReference type="GO" id="GO:0003677">
    <property type="term" value="F:DNA binding"/>
    <property type="evidence" value="ECO:0007669"/>
    <property type="project" value="UniProtKB-KW"/>
</dbReference>
<reference evidence="3 4" key="1">
    <citation type="submission" date="2019-02" db="EMBL/GenBank/DDBJ databases">
        <title>Draft genome sequences of novel Actinobacteria.</title>
        <authorList>
            <person name="Sahin N."/>
            <person name="Ay H."/>
            <person name="Saygin H."/>
        </authorList>
    </citation>
    <scope>NUCLEOTIDE SEQUENCE [LARGE SCALE GENOMIC DNA]</scope>
    <source>
        <strain evidence="3 4">KC603</strain>
    </source>
</reference>
<dbReference type="InterPro" id="IPR010093">
    <property type="entry name" value="SinI_DNA-bd"/>
</dbReference>